<dbReference type="EMBL" id="AM942759">
    <property type="protein sequence ID" value="CAR42953.1"/>
    <property type="molecule type" value="Genomic_DNA"/>
</dbReference>
<organism evidence="1 2">
    <name type="scientific">Proteus mirabilis (strain HI4320)</name>
    <dbReference type="NCBI Taxonomy" id="529507"/>
    <lineage>
        <taxon>Bacteria</taxon>
        <taxon>Pseudomonadati</taxon>
        <taxon>Pseudomonadota</taxon>
        <taxon>Gammaproteobacteria</taxon>
        <taxon>Enterobacterales</taxon>
        <taxon>Morganellaceae</taxon>
        <taxon>Proteus</taxon>
    </lineage>
</organism>
<dbReference type="Proteomes" id="UP000008319">
    <property type="component" value="Chromosome"/>
</dbReference>
<dbReference type="KEGG" id="pmr:PMI1398"/>
<gene>
    <name evidence="1" type="ordered locus">PMI1398</name>
</gene>
<dbReference type="AlphaFoldDB" id="B4EWM8"/>
<sequence length="51" mass="6069">MIIILRLNHNLVMVNYYYISSFAKIATRAQFITLINTFTFELDHTKFTANR</sequence>
<reference evidence="1 2" key="1">
    <citation type="journal article" date="2008" name="J. Bacteriol.">
        <title>Complete genome sequence of uropathogenic Proteus mirabilis, a master of both adherence and motility.</title>
        <authorList>
            <person name="Pearson M.M."/>
            <person name="Sebaihia M."/>
            <person name="Churcher C."/>
            <person name="Quail M.A."/>
            <person name="Seshasayee A.S."/>
            <person name="Luscombe N.M."/>
            <person name="Abdellah Z."/>
            <person name="Arrosmith C."/>
            <person name="Atkin B."/>
            <person name="Chillingworth T."/>
            <person name="Hauser H."/>
            <person name="Jagels K."/>
            <person name="Moule S."/>
            <person name="Mungall K."/>
            <person name="Norbertczak H."/>
            <person name="Rabbinowitsch E."/>
            <person name="Walker D."/>
            <person name="Whithead S."/>
            <person name="Thomson N.R."/>
            <person name="Rather P.N."/>
            <person name="Parkhill J."/>
            <person name="Mobley H.L."/>
        </authorList>
    </citation>
    <scope>NUCLEOTIDE SEQUENCE [LARGE SCALE GENOMIC DNA]</scope>
    <source>
        <strain evidence="1 2">HI4320</strain>
    </source>
</reference>
<protein>
    <submittedName>
        <fullName evidence="1">Uncharacterized protein</fullName>
    </submittedName>
</protein>
<accession>B4EWM8</accession>
<dbReference type="HOGENOM" id="CLU_3102541_0_0_6"/>
<proteinExistence type="predicted"/>
<name>B4EWM8_PROMH</name>
<evidence type="ECO:0000313" key="1">
    <source>
        <dbReference type="EMBL" id="CAR42953.1"/>
    </source>
</evidence>
<dbReference type="EnsemblBacteria" id="CAR42953">
    <property type="protein sequence ID" value="CAR42953"/>
    <property type="gene ID" value="PMI1398"/>
</dbReference>
<keyword evidence="2" id="KW-1185">Reference proteome</keyword>
<evidence type="ECO:0000313" key="2">
    <source>
        <dbReference type="Proteomes" id="UP000008319"/>
    </source>
</evidence>